<protein>
    <submittedName>
        <fullName evidence="2">Prepilin-type N-terminal cleavage/methylation domain-containing protein</fullName>
    </submittedName>
</protein>
<gene>
    <name evidence="2" type="ORF">ABHF33_14545</name>
</gene>
<dbReference type="Pfam" id="PF07963">
    <property type="entry name" value="N_methyl"/>
    <property type="match status" value="1"/>
</dbReference>
<dbReference type="Gene3D" id="3.30.700.10">
    <property type="entry name" value="Glycoprotein, Type 4 Pilin"/>
    <property type="match status" value="1"/>
</dbReference>
<evidence type="ECO:0000256" key="1">
    <source>
        <dbReference type="SAM" id="Phobius"/>
    </source>
</evidence>
<dbReference type="AlphaFoldDB" id="A0AAU7F8V4"/>
<dbReference type="InterPro" id="IPR045584">
    <property type="entry name" value="Pilin-like"/>
</dbReference>
<dbReference type="KEGG" id="cmav:ABHF33_14545"/>
<reference evidence="2" key="1">
    <citation type="submission" date="2024-05" db="EMBL/GenBank/DDBJ databases">
        <authorList>
            <person name="Yang L."/>
            <person name="Pan L."/>
        </authorList>
    </citation>
    <scope>NUCLEOTIDE SEQUENCE</scope>
    <source>
        <strain evidence="2">FCG-7</strain>
    </source>
</reference>
<evidence type="ECO:0000313" key="2">
    <source>
        <dbReference type="EMBL" id="XBM00256.1"/>
    </source>
</evidence>
<dbReference type="RefSeq" id="WP_348944619.1">
    <property type="nucleotide sequence ID" value="NZ_CP157355.1"/>
</dbReference>
<dbReference type="PROSITE" id="PS00409">
    <property type="entry name" value="PROKAR_NTER_METHYL"/>
    <property type="match status" value="1"/>
</dbReference>
<dbReference type="InterPro" id="IPR012902">
    <property type="entry name" value="N_methyl_site"/>
</dbReference>
<keyword evidence="1" id="KW-0812">Transmembrane</keyword>
<keyword evidence="1" id="KW-0472">Membrane</keyword>
<dbReference type="NCBIfam" id="TIGR02532">
    <property type="entry name" value="IV_pilin_GFxxxE"/>
    <property type="match status" value="1"/>
</dbReference>
<dbReference type="SUPFAM" id="SSF54523">
    <property type="entry name" value="Pili subunits"/>
    <property type="match status" value="1"/>
</dbReference>
<sequence>MLHPRQTGFTLVEMAIVLVIIGLILGAAFKGKDLIDGAKVKNMAAQVNKMQAAFNVYYEKYGAYPGDGCAALVTTQTLCTGAKNGSLGLLENNSAPILLVNTGILSAADMQSVFGVPWVITEGAAITNYTTAHHYMTPGTQTSAGVTTQQEVDVRFVCALDRAIDDGVPTTGNVRSSAANAATQAGAAAYTNDGGDCWALAGNGSVGIRVLP</sequence>
<feature type="transmembrane region" description="Helical" evidence="1">
    <location>
        <begin position="6"/>
        <end position="29"/>
    </location>
</feature>
<organism evidence="2">
    <name type="scientific">Chitinibacter mangrovi</name>
    <dbReference type="NCBI Taxonomy" id="3153927"/>
    <lineage>
        <taxon>Bacteria</taxon>
        <taxon>Pseudomonadati</taxon>
        <taxon>Pseudomonadota</taxon>
        <taxon>Betaproteobacteria</taxon>
        <taxon>Neisseriales</taxon>
        <taxon>Chitinibacteraceae</taxon>
        <taxon>Chitinibacter</taxon>
    </lineage>
</organism>
<accession>A0AAU7F8V4</accession>
<dbReference type="EMBL" id="CP157355">
    <property type="protein sequence ID" value="XBM00256.1"/>
    <property type="molecule type" value="Genomic_DNA"/>
</dbReference>
<proteinExistence type="predicted"/>
<keyword evidence="1" id="KW-1133">Transmembrane helix</keyword>
<name>A0AAU7F8V4_9NEIS</name>